<proteinExistence type="predicted"/>
<evidence type="ECO:0000313" key="2">
    <source>
        <dbReference type="Proteomes" id="UP000805649"/>
    </source>
</evidence>
<dbReference type="Proteomes" id="UP000805649">
    <property type="component" value="Unassembled WGS sequence"/>
</dbReference>
<protein>
    <submittedName>
        <fullName evidence="1">Uncharacterized protein</fullName>
    </submittedName>
</protein>
<keyword evidence="2" id="KW-1185">Reference proteome</keyword>
<reference evidence="1 2" key="1">
    <citation type="journal article" date="2020" name="Phytopathology">
        <title>Genome Sequence Resources of Colletotrichum truncatum, C. plurivorum, C. musicola, and C. sojae: Four Species Pathogenic to Soybean (Glycine max).</title>
        <authorList>
            <person name="Rogerio F."/>
            <person name="Boufleur T.R."/>
            <person name="Ciampi-Guillardi M."/>
            <person name="Sukno S.A."/>
            <person name="Thon M.R."/>
            <person name="Massola Junior N.S."/>
            <person name="Baroncelli R."/>
        </authorList>
    </citation>
    <scope>NUCLEOTIDE SEQUENCE [LARGE SCALE GENOMIC DNA]</scope>
    <source>
        <strain evidence="1 2">CMES1059</strain>
    </source>
</reference>
<dbReference type="EMBL" id="VUJX02000002">
    <property type="protein sequence ID" value="KAL0940233.1"/>
    <property type="molecule type" value="Genomic_DNA"/>
</dbReference>
<sequence length="32" mass="3761">MSIFSRFLVQNLRNRISSPSTITSFFCSYKDD</sequence>
<organism evidence="1 2">
    <name type="scientific">Colletotrichum truncatum</name>
    <name type="common">Anthracnose fungus</name>
    <name type="synonym">Colletotrichum capsici</name>
    <dbReference type="NCBI Taxonomy" id="5467"/>
    <lineage>
        <taxon>Eukaryota</taxon>
        <taxon>Fungi</taxon>
        <taxon>Dikarya</taxon>
        <taxon>Ascomycota</taxon>
        <taxon>Pezizomycotina</taxon>
        <taxon>Sordariomycetes</taxon>
        <taxon>Hypocreomycetidae</taxon>
        <taxon>Glomerellales</taxon>
        <taxon>Glomerellaceae</taxon>
        <taxon>Colletotrichum</taxon>
        <taxon>Colletotrichum truncatum species complex</taxon>
    </lineage>
</organism>
<gene>
    <name evidence="1" type="ORF">CTRU02_202996</name>
</gene>
<name>A0ACC3Z816_COLTU</name>
<evidence type="ECO:0000313" key="1">
    <source>
        <dbReference type="EMBL" id="KAL0940233.1"/>
    </source>
</evidence>
<comment type="caution">
    <text evidence="1">The sequence shown here is derived from an EMBL/GenBank/DDBJ whole genome shotgun (WGS) entry which is preliminary data.</text>
</comment>
<accession>A0ACC3Z816</accession>